<dbReference type="AlphaFoldDB" id="A0A7X5TTM4"/>
<dbReference type="GO" id="GO:0016798">
    <property type="term" value="F:hydrolase activity, acting on glycosyl bonds"/>
    <property type="evidence" value="ECO:0007669"/>
    <property type="project" value="UniProtKB-KW"/>
</dbReference>
<evidence type="ECO:0000313" key="2">
    <source>
        <dbReference type="EMBL" id="NIH54786.1"/>
    </source>
</evidence>
<dbReference type="GO" id="GO:0005975">
    <property type="term" value="P:carbohydrate metabolic process"/>
    <property type="evidence" value="ECO:0007669"/>
    <property type="project" value="UniProtKB-ARBA"/>
</dbReference>
<evidence type="ECO:0008006" key="4">
    <source>
        <dbReference type="Google" id="ProtNLM"/>
    </source>
</evidence>
<name>A0A7X5TTM4_9MICO</name>
<reference evidence="2 3" key="1">
    <citation type="submission" date="2020-02" db="EMBL/GenBank/DDBJ databases">
        <title>Sequencing the genomes of 1000 actinobacteria strains.</title>
        <authorList>
            <person name="Klenk H.-P."/>
        </authorList>
    </citation>
    <scope>NUCLEOTIDE SEQUENCE [LARGE SCALE GENOMIC DNA]</scope>
    <source>
        <strain evidence="2 3">DSM 27960</strain>
    </source>
</reference>
<dbReference type="Proteomes" id="UP000541033">
    <property type="component" value="Unassembled WGS sequence"/>
</dbReference>
<comment type="caution">
    <text evidence="2">The sequence shown here is derived from an EMBL/GenBank/DDBJ whole genome shotgun (WGS) entry which is preliminary data.</text>
</comment>
<keyword evidence="1" id="KW-0378">Hydrolase</keyword>
<dbReference type="EMBL" id="JAAMOX010000002">
    <property type="protein sequence ID" value="NIH54786.1"/>
    <property type="molecule type" value="Genomic_DNA"/>
</dbReference>
<proteinExistence type="predicted"/>
<protein>
    <recommendedName>
        <fullName evidence="4">Beta-hexosaminidase bacterial type N-terminal domain-containing protein</fullName>
    </recommendedName>
</protein>
<dbReference type="RefSeq" id="WP_167151339.1">
    <property type="nucleotide sequence ID" value="NZ_JAAMOX010000002.1"/>
</dbReference>
<organism evidence="2 3">
    <name type="scientific">Lysinibacter cavernae</name>
    <dbReference type="NCBI Taxonomy" id="1640652"/>
    <lineage>
        <taxon>Bacteria</taxon>
        <taxon>Bacillati</taxon>
        <taxon>Actinomycetota</taxon>
        <taxon>Actinomycetes</taxon>
        <taxon>Micrococcales</taxon>
        <taxon>Microbacteriaceae</taxon>
        <taxon>Lysinibacter</taxon>
    </lineage>
</organism>
<gene>
    <name evidence="2" type="ORF">FHX76_002682</name>
</gene>
<dbReference type="InterPro" id="IPR029018">
    <property type="entry name" value="Hex-like_dom2"/>
</dbReference>
<evidence type="ECO:0000313" key="3">
    <source>
        <dbReference type="Proteomes" id="UP000541033"/>
    </source>
</evidence>
<keyword evidence="3" id="KW-1185">Reference proteome</keyword>
<dbReference type="Gene3D" id="3.30.379.10">
    <property type="entry name" value="Chitobiase/beta-hexosaminidase domain 2-like"/>
    <property type="match status" value="1"/>
</dbReference>
<accession>A0A7X5TTM4</accession>
<sequence>MTSNATLHLSSRVALQGADEHPHAAARLREEWADLDWIEARQGESIPSTMPTVLLTASDSLEEGAFRISVETNGTQRITVTGGPYSGVIYGVEELVQRIAKRVPNGISVEAGITDRKPALAYRTFWTWDHSTNWELNQIGHQEIGVFNPYGKPPQGFLRDYQRMVDFCSKHQISAIVIYGMLRDSHGGIPAAQELCDYGKYRGVRVIPGLAIGAYGGVYWEGDHKYNLATWLAQNPEFAAEMERGVGFQLKDLSFPLNFPKSDYTRTACPSRPESIAWMEDSISWLVDTLRPGGINVEGGDYGVCGCALCIKRRGDRELASRRDHNAEFWSHADMADNFPRLFNAAKSIDSDLWVYCELQWDNLLDEDAHEPLSTLPKGGIYQHTFNRSYWDRMKTELTSAQVAALPTKTNVIRSQFACQWNGDDRTERYAFNAPVFAELSKKAEDVSMQGLTVWGEPSPYNVSSELSYLAFGRFGYDSSLTWADFVASDIAPRVGGAGEAEAFISLMQEMDANQFLDVGRLTAIRDEALSAASSQSGEAVRRWLWLSERANQRVYMGY</sequence>
<evidence type="ECO:0000256" key="1">
    <source>
        <dbReference type="ARBA" id="ARBA00022801"/>
    </source>
</evidence>
<dbReference type="SUPFAM" id="SSF55545">
    <property type="entry name" value="beta-N-acetylhexosaminidase-like domain"/>
    <property type="match status" value="1"/>
</dbReference>